<feature type="signal peptide" evidence="1">
    <location>
        <begin position="1"/>
        <end position="25"/>
    </location>
</feature>
<keyword evidence="1" id="KW-0732">Signal</keyword>
<keyword evidence="3" id="KW-1185">Reference proteome</keyword>
<feature type="chain" id="PRO_5046694870" evidence="1">
    <location>
        <begin position="26"/>
        <end position="125"/>
    </location>
</feature>
<evidence type="ECO:0000256" key="1">
    <source>
        <dbReference type="SAM" id="SignalP"/>
    </source>
</evidence>
<sequence>MKNSLFLALSTLAFGLGINALPASAADAVMEKRAQVCVFVGTDADFKGLTQNQCAAPGVCWEESSSFEDQISSIGADHGHCRAFFDRGCSDNEGHFDFGNPGIADLSKYGDGKSNDRISSWSCIE</sequence>
<accession>A0ABR1X7E8</accession>
<dbReference type="GeneID" id="92085308"/>
<organism evidence="2 3">
    <name type="scientific">Apiospora phragmitis</name>
    <dbReference type="NCBI Taxonomy" id="2905665"/>
    <lineage>
        <taxon>Eukaryota</taxon>
        <taxon>Fungi</taxon>
        <taxon>Dikarya</taxon>
        <taxon>Ascomycota</taxon>
        <taxon>Pezizomycotina</taxon>
        <taxon>Sordariomycetes</taxon>
        <taxon>Xylariomycetidae</taxon>
        <taxon>Amphisphaeriales</taxon>
        <taxon>Apiosporaceae</taxon>
        <taxon>Apiospora</taxon>
    </lineage>
</organism>
<proteinExistence type="predicted"/>
<dbReference type="RefSeq" id="XP_066722877.1">
    <property type="nucleotide sequence ID" value="XM_066852245.1"/>
</dbReference>
<dbReference type="Proteomes" id="UP001480595">
    <property type="component" value="Unassembled WGS sequence"/>
</dbReference>
<dbReference type="EMBL" id="JAQQWL010000001">
    <property type="protein sequence ID" value="KAK8091331.1"/>
    <property type="molecule type" value="Genomic_DNA"/>
</dbReference>
<gene>
    <name evidence="2" type="ORF">PG994_000836</name>
</gene>
<evidence type="ECO:0000313" key="3">
    <source>
        <dbReference type="Proteomes" id="UP001480595"/>
    </source>
</evidence>
<comment type="caution">
    <text evidence="2">The sequence shown here is derived from an EMBL/GenBank/DDBJ whole genome shotgun (WGS) entry which is preliminary data.</text>
</comment>
<reference evidence="2 3" key="1">
    <citation type="submission" date="2023-01" db="EMBL/GenBank/DDBJ databases">
        <title>Analysis of 21 Apiospora genomes using comparative genomics revels a genus with tremendous synthesis potential of carbohydrate active enzymes and secondary metabolites.</title>
        <authorList>
            <person name="Sorensen T."/>
        </authorList>
    </citation>
    <scope>NUCLEOTIDE SEQUENCE [LARGE SCALE GENOMIC DNA]</scope>
    <source>
        <strain evidence="2 3">CBS 135458</strain>
    </source>
</reference>
<protein>
    <submittedName>
        <fullName evidence="2">Uncharacterized protein</fullName>
    </submittedName>
</protein>
<evidence type="ECO:0000313" key="2">
    <source>
        <dbReference type="EMBL" id="KAK8091331.1"/>
    </source>
</evidence>
<name>A0ABR1X7E8_9PEZI</name>